<gene>
    <name evidence="9" type="ORF">DGYR_LOCUS7747</name>
</gene>
<dbReference type="InterPro" id="IPR006585">
    <property type="entry name" value="FTP1"/>
</dbReference>
<feature type="domain" description="Fucolectin tachylectin-4 pentraxin-1" evidence="8">
    <location>
        <begin position="119"/>
        <end position="270"/>
    </location>
</feature>
<keyword evidence="6" id="KW-0106">Calcium</keyword>
<dbReference type="InterPro" id="IPR008979">
    <property type="entry name" value="Galactose-bd-like_sf"/>
</dbReference>
<evidence type="ECO:0000256" key="1">
    <source>
        <dbReference type="ARBA" id="ARBA00002219"/>
    </source>
</evidence>
<dbReference type="OrthoDB" id="6102375at2759"/>
<accession>A0A7I8VVN4</accession>
<dbReference type="Gene3D" id="2.60.120.260">
    <property type="entry name" value="Galactose-binding domain-like"/>
    <property type="match status" value="3"/>
</dbReference>
<dbReference type="EMBL" id="CAJFCJ010000010">
    <property type="protein sequence ID" value="CAD5119516.1"/>
    <property type="molecule type" value="Genomic_DNA"/>
</dbReference>
<keyword evidence="4" id="KW-0479">Metal-binding</keyword>
<dbReference type="GO" id="GO:0010185">
    <property type="term" value="P:regulation of cellular defense response"/>
    <property type="evidence" value="ECO:0007669"/>
    <property type="project" value="UniProtKB-ARBA"/>
</dbReference>
<evidence type="ECO:0000313" key="10">
    <source>
        <dbReference type="Proteomes" id="UP000549394"/>
    </source>
</evidence>
<dbReference type="PANTHER" id="PTHR45713">
    <property type="entry name" value="FTP DOMAIN-CONTAINING PROTEIN"/>
    <property type="match status" value="1"/>
</dbReference>
<dbReference type="GO" id="GO:0001868">
    <property type="term" value="P:regulation of complement activation, lectin pathway"/>
    <property type="evidence" value="ECO:0007669"/>
    <property type="project" value="UniProtKB-ARBA"/>
</dbReference>
<dbReference type="PANTHER" id="PTHR45713:SF6">
    <property type="entry name" value="F5_8 TYPE C DOMAIN-CONTAINING PROTEIN"/>
    <property type="match status" value="1"/>
</dbReference>
<proteinExistence type="inferred from homology"/>
<evidence type="ECO:0000256" key="6">
    <source>
        <dbReference type="ARBA" id="ARBA00022837"/>
    </source>
</evidence>
<dbReference type="SUPFAM" id="SSF49785">
    <property type="entry name" value="Galactose-binding domain-like"/>
    <property type="match status" value="2"/>
</dbReference>
<reference evidence="9 10" key="1">
    <citation type="submission" date="2020-08" db="EMBL/GenBank/DDBJ databases">
        <authorList>
            <person name="Hejnol A."/>
        </authorList>
    </citation>
    <scope>NUCLEOTIDE SEQUENCE [LARGE SCALE GENOMIC DNA]</scope>
</reference>
<sequence length="486" mass="55318">MKCFLKSQINYPLTFHSNEDIITVILTDKKLGICGSETIYTEHHLECLEFLWKKHGCSNFGLKFSENLPKWMSNMTTKEIEDDMINVLLPPTFYINTNVQPNNSRWYRYSCFGPGSKGHYNIAAFKDTIVSNLISQDDLYHHSHVVDGTSLSDINLGSCTRMPSSNPWIAIDLREIYDIRTIEIIPPNCCSQNQTISVYAFSTDKFVLNDTVYENEICDYDIDLLTGYERRVIECLPNLKGGRFVKIQEESNNSLTLCEIYIYTSDLALGQPSYSSSSLDETSYPGAAVSEYYKLGECFVSIVEESHQWLSVYLGGFYLIRSAALLTKSLHDLEIFLTRQHPGLFWPPLERVLCNKLKNISETNFPYMVICLEEATGEFIVVYSLKDLHVCQLQVWGEKLTKSGENTKNIALHRPVALSSVHDQKYSLSYFATDGLSDSNMAATAQEDNPWISVDLLRVYSVKNIGILIRAAKSGEEWFLHKSITL</sequence>
<evidence type="ECO:0000256" key="4">
    <source>
        <dbReference type="ARBA" id="ARBA00022723"/>
    </source>
</evidence>
<evidence type="ECO:0000256" key="5">
    <source>
        <dbReference type="ARBA" id="ARBA00022734"/>
    </source>
</evidence>
<evidence type="ECO:0000259" key="8">
    <source>
        <dbReference type="SMART" id="SM00607"/>
    </source>
</evidence>
<keyword evidence="10" id="KW-1185">Reference proteome</keyword>
<comment type="similarity">
    <text evidence="2">Belongs to the fucolectin family.</text>
</comment>
<evidence type="ECO:0000313" key="9">
    <source>
        <dbReference type="EMBL" id="CAD5119516.1"/>
    </source>
</evidence>
<comment type="function">
    <text evidence="1">Acts as a defensive agent. Recognizes blood group fucosylated oligosaccharides including A, B, H and Lewis B-type antigens. Does not recognize Lewis A antigen and has low affinity for monovalent haptens.</text>
</comment>
<comment type="subunit">
    <text evidence="3">Homotrimer.</text>
</comment>
<comment type="caution">
    <text evidence="9">The sequence shown here is derived from an EMBL/GenBank/DDBJ whole genome shotgun (WGS) entry which is preliminary data.</text>
</comment>
<dbReference type="InterPro" id="IPR051941">
    <property type="entry name" value="BG_Antigen-Binding_Lectin"/>
</dbReference>
<dbReference type="GO" id="GO:0046872">
    <property type="term" value="F:metal ion binding"/>
    <property type="evidence" value="ECO:0007669"/>
    <property type="project" value="UniProtKB-KW"/>
</dbReference>
<dbReference type="GO" id="GO:0042806">
    <property type="term" value="F:fucose binding"/>
    <property type="evidence" value="ECO:0007669"/>
    <property type="project" value="UniProtKB-ARBA"/>
</dbReference>
<keyword evidence="5" id="KW-0430">Lectin</keyword>
<evidence type="ECO:0000256" key="7">
    <source>
        <dbReference type="ARBA" id="ARBA00023157"/>
    </source>
</evidence>
<dbReference type="SMART" id="SM00607">
    <property type="entry name" value="FTP"/>
    <property type="match status" value="1"/>
</dbReference>
<organism evidence="9 10">
    <name type="scientific">Dimorphilus gyrociliatus</name>
    <dbReference type="NCBI Taxonomy" id="2664684"/>
    <lineage>
        <taxon>Eukaryota</taxon>
        <taxon>Metazoa</taxon>
        <taxon>Spiralia</taxon>
        <taxon>Lophotrochozoa</taxon>
        <taxon>Annelida</taxon>
        <taxon>Polychaeta</taxon>
        <taxon>Polychaeta incertae sedis</taxon>
        <taxon>Dinophilidae</taxon>
        <taxon>Dimorphilus</taxon>
    </lineage>
</organism>
<protein>
    <submittedName>
        <fullName evidence="9">DgyrCDS8118</fullName>
    </submittedName>
</protein>
<dbReference type="Proteomes" id="UP000549394">
    <property type="component" value="Unassembled WGS sequence"/>
</dbReference>
<evidence type="ECO:0000256" key="3">
    <source>
        <dbReference type="ARBA" id="ARBA00011233"/>
    </source>
</evidence>
<dbReference type="AlphaFoldDB" id="A0A7I8VVN4"/>
<keyword evidence="7" id="KW-1015">Disulfide bond</keyword>
<name>A0A7I8VVN4_9ANNE</name>
<evidence type="ECO:0000256" key="2">
    <source>
        <dbReference type="ARBA" id="ARBA00010147"/>
    </source>
</evidence>